<dbReference type="RefSeq" id="WP_008836264.1">
    <property type="nucleotide sequence ID" value="NZ_AHAM01000099.1"/>
</dbReference>
<dbReference type="Proteomes" id="UP000003250">
    <property type="component" value="Unassembled WGS sequence"/>
</dbReference>
<dbReference type="EMBL" id="AHAM01000099">
    <property type="protein sequence ID" value="EHK56788.1"/>
    <property type="molecule type" value="Genomic_DNA"/>
</dbReference>
<proteinExistence type="predicted"/>
<accession>H0HR54</accession>
<evidence type="ECO:0000313" key="2">
    <source>
        <dbReference type="Proteomes" id="UP000003250"/>
    </source>
</evidence>
<organism evidence="1 2">
    <name type="scientific">Mesorhizobium alhagi CCNWXJ12-2</name>
    <dbReference type="NCBI Taxonomy" id="1107882"/>
    <lineage>
        <taxon>Bacteria</taxon>
        <taxon>Pseudomonadati</taxon>
        <taxon>Pseudomonadota</taxon>
        <taxon>Alphaproteobacteria</taxon>
        <taxon>Hyphomicrobiales</taxon>
        <taxon>Phyllobacteriaceae</taxon>
        <taxon>Allomesorhizobium</taxon>
    </lineage>
</organism>
<dbReference type="OrthoDB" id="2656750at2"/>
<keyword evidence="2" id="KW-1185">Reference proteome</keyword>
<dbReference type="AlphaFoldDB" id="H0HR54"/>
<sequence>MAYFAVNYQLNANKDYPKLWAEMDRLDGHKVLRSFYFLDLDISAADLRNHLKGYIDDDDAVVVVPFDLRPHHHMAYAGTNDWINARFG</sequence>
<protein>
    <submittedName>
        <fullName evidence="1">Uncharacterized protein</fullName>
    </submittedName>
</protein>
<gene>
    <name evidence="1" type="ORF">MAXJ12_13186</name>
</gene>
<name>H0HR54_9HYPH</name>
<evidence type="ECO:0000313" key="1">
    <source>
        <dbReference type="EMBL" id="EHK56788.1"/>
    </source>
</evidence>
<reference evidence="1 2" key="1">
    <citation type="journal article" date="2012" name="J. Bacteriol.">
        <title>Draft Genome Sequence of Mesorhizobium alhagi CCNWXJ12-2T, a Novel Salt-Resistant Species Isolated from the Desert of Northwestern China.</title>
        <authorList>
            <person name="Zhou M."/>
            <person name="Chen W."/>
            <person name="Chen H."/>
            <person name="Wei G."/>
        </authorList>
    </citation>
    <scope>NUCLEOTIDE SEQUENCE [LARGE SCALE GENOMIC DNA]</scope>
    <source>
        <strain evidence="1 2">CCNWXJ12-2</strain>
    </source>
</reference>